<dbReference type="Gene3D" id="3.40.630.30">
    <property type="match status" value="1"/>
</dbReference>
<keyword evidence="3" id="KW-1185">Reference proteome</keyword>
<proteinExistence type="predicted"/>
<dbReference type="EMBL" id="JBEZFP010000111">
    <property type="protein sequence ID" value="MEU8138116.1"/>
    <property type="molecule type" value="Genomic_DNA"/>
</dbReference>
<sequence>MLIREATDEDWAGIRPFFRAIVAAGETFPYALDLDSDAARAIWYSAAPNRTVVALDDDGTIVGTGKMNNNRDGNGSHVASASYMVDPAHAGRGIGRALCEYSIAWARDAGFRAMQFNAVVETNVHAVNLYRSLGFEIVGTVPEAFRHPREGYVGLHIMHRYL</sequence>
<evidence type="ECO:0000313" key="3">
    <source>
        <dbReference type="Proteomes" id="UP001551482"/>
    </source>
</evidence>
<dbReference type="SUPFAM" id="SSF55729">
    <property type="entry name" value="Acyl-CoA N-acyltransferases (Nat)"/>
    <property type="match status" value="1"/>
</dbReference>
<dbReference type="GO" id="GO:0016746">
    <property type="term" value="F:acyltransferase activity"/>
    <property type="evidence" value="ECO:0007669"/>
    <property type="project" value="UniProtKB-KW"/>
</dbReference>
<dbReference type="Proteomes" id="UP001551482">
    <property type="component" value="Unassembled WGS sequence"/>
</dbReference>
<protein>
    <submittedName>
        <fullName evidence="2">GNAT family N-acetyltransferase</fullName>
        <ecNumber evidence="2">2.3.1.-</ecNumber>
    </submittedName>
</protein>
<evidence type="ECO:0000259" key="1">
    <source>
        <dbReference type="PROSITE" id="PS51186"/>
    </source>
</evidence>
<dbReference type="InterPro" id="IPR052742">
    <property type="entry name" value="Mito_N-acetyltransferase"/>
</dbReference>
<organism evidence="2 3">
    <name type="scientific">Streptodolium elevatio</name>
    <dbReference type="NCBI Taxonomy" id="3157996"/>
    <lineage>
        <taxon>Bacteria</taxon>
        <taxon>Bacillati</taxon>
        <taxon>Actinomycetota</taxon>
        <taxon>Actinomycetes</taxon>
        <taxon>Kitasatosporales</taxon>
        <taxon>Streptomycetaceae</taxon>
        <taxon>Streptodolium</taxon>
    </lineage>
</organism>
<dbReference type="RefSeq" id="WP_358360982.1">
    <property type="nucleotide sequence ID" value="NZ_JBEZFP010000111.1"/>
</dbReference>
<accession>A0ABV3DQT6</accession>
<dbReference type="Pfam" id="PF00583">
    <property type="entry name" value="Acetyltransf_1"/>
    <property type="match status" value="1"/>
</dbReference>
<dbReference type="PANTHER" id="PTHR43138">
    <property type="entry name" value="ACETYLTRANSFERASE, GNAT FAMILY"/>
    <property type="match status" value="1"/>
</dbReference>
<dbReference type="PROSITE" id="PS51186">
    <property type="entry name" value="GNAT"/>
    <property type="match status" value="1"/>
</dbReference>
<dbReference type="InterPro" id="IPR016181">
    <property type="entry name" value="Acyl_CoA_acyltransferase"/>
</dbReference>
<evidence type="ECO:0000313" key="2">
    <source>
        <dbReference type="EMBL" id="MEU8138116.1"/>
    </source>
</evidence>
<feature type="domain" description="N-acetyltransferase" evidence="1">
    <location>
        <begin position="1"/>
        <end position="162"/>
    </location>
</feature>
<keyword evidence="2" id="KW-0012">Acyltransferase</keyword>
<dbReference type="InterPro" id="IPR000182">
    <property type="entry name" value="GNAT_dom"/>
</dbReference>
<name>A0ABV3DQT6_9ACTN</name>
<dbReference type="EC" id="2.3.1.-" evidence="2"/>
<dbReference type="CDD" id="cd04301">
    <property type="entry name" value="NAT_SF"/>
    <property type="match status" value="1"/>
</dbReference>
<reference evidence="2 3" key="1">
    <citation type="submission" date="2024-06" db="EMBL/GenBank/DDBJ databases">
        <title>The Natural Products Discovery Center: Release of the First 8490 Sequenced Strains for Exploring Actinobacteria Biosynthetic Diversity.</title>
        <authorList>
            <person name="Kalkreuter E."/>
            <person name="Kautsar S.A."/>
            <person name="Yang D."/>
            <person name="Bader C.D."/>
            <person name="Teijaro C.N."/>
            <person name="Fluegel L."/>
            <person name="Davis C.M."/>
            <person name="Simpson J.R."/>
            <person name="Lauterbach L."/>
            <person name="Steele A.D."/>
            <person name="Gui C."/>
            <person name="Meng S."/>
            <person name="Li G."/>
            <person name="Viehrig K."/>
            <person name="Ye F."/>
            <person name="Su P."/>
            <person name="Kiefer A.F."/>
            <person name="Nichols A."/>
            <person name="Cepeda A.J."/>
            <person name="Yan W."/>
            <person name="Fan B."/>
            <person name="Jiang Y."/>
            <person name="Adhikari A."/>
            <person name="Zheng C.-J."/>
            <person name="Schuster L."/>
            <person name="Cowan T.M."/>
            <person name="Smanski M.J."/>
            <person name="Chevrette M.G."/>
            <person name="De Carvalho L.P.S."/>
            <person name="Shen B."/>
        </authorList>
    </citation>
    <scope>NUCLEOTIDE SEQUENCE [LARGE SCALE GENOMIC DNA]</scope>
    <source>
        <strain evidence="2 3">NPDC048946</strain>
    </source>
</reference>
<comment type="caution">
    <text evidence="2">The sequence shown here is derived from an EMBL/GenBank/DDBJ whole genome shotgun (WGS) entry which is preliminary data.</text>
</comment>
<dbReference type="PANTHER" id="PTHR43138:SF1">
    <property type="entry name" value="N-ACETYLTRANSFERASE ACA1"/>
    <property type="match status" value="1"/>
</dbReference>
<keyword evidence="2" id="KW-0808">Transferase</keyword>
<gene>
    <name evidence="2" type="ORF">AB0C36_31985</name>
</gene>